<evidence type="ECO:0008006" key="2">
    <source>
        <dbReference type="Google" id="ProtNLM"/>
    </source>
</evidence>
<evidence type="ECO:0000313" key="1">
    <source>
        <dbReference type="EMBL" id="DAF48237.1"/>
    </source>
</evidence>
<protein>
    <recommendedName>
        <fullName evidence="2">Bacteriophage Gp15 protein</fullName>
    </recommendedName>
</protein>
<proteinExistence type="predicted"/>
<reference evidence="1" key="1">
    <citation type="journal article" date="2021" name="Proc. Natl. Acad. Sci. U.S.A.">
        <title>A Catalog of Tens of Thousands of Viruses from Human Metagenomes Reveals Hidden Associations with Chronic Diseases.</title>
        <authorList>
            <person name="Tisza M.J."/>
            <person name="Buck C.B."/>
        </authorList>
    </citation>
    <scope>NUCLEOTIDE SEQUENCE</scope>
    <source>
        <strain evidence="1">Ct4Z13</strain>
    </source>
</reference>
<dbReference type="Pfam" id="PF06854">
    <property type="entry name" value="Phage_Gp15"/>
    <property type="match status" value="1"/>
</dbReference>
<dbReference type="InterPro" id="IPR009660">
    <property type="entry name" value="Phage_A500_Gp15"/>
</dbReference>
<sequence>MLILDKRDLQKTIRIENQEIEIRTDFRTWIQFSCIVSDKYIDENYKIPMLFDLVIPNYELYIENVDSLELLKGILDFYKCNKPDKPEKKPNKKVGFLFDYDMDLIFAAFMQQYGINLLRTNMHWWEFKALLNGLNDDTKFVQVVGYRTADLSKIKDKKERARMKELQDYYAIQEQGDPFQRTQEEIEAELFESLGIPKE</sequence>
<dbReference type="EMBL" id="BK032566">
    <property type="protein sequence ID" value="DAF48237.1"/>
    <property type="molecule type" value="Genomic_DNA"/>
</dbReference>
<name>A0A8S5SB59_9CAUD</name>
<accession>A0A8S5SB59</accession>
<organism evidence="1">
    <name type="scientific">Siphoviridae sp. ct4Z13</name>
    <dbReference type="NCBI Taxonomy" id="2827778"/>
    <lineage>
        <taxon>Viruses</taxon>
        <taxon>Duplodnaviria</taxon>
        <taxon>Heunggongvirae</taxon>
        <taxon>Uroviricota</taxon>
        <taxon>Caudoviricetes</taxon>
    </lineage>
</organism>